<dbReference type="PANTHER" id="PTHR48051:SF54">
    <property type="entry name" value="LEUCINE-RICH REPEAT-CONTAINING PROTEIN"/>
    <property type="match status" value="1"/>
</dbReference>
<dbReference type="InterPro" id="IPR003591">
    <property type="entry name" value="Leu-rich_rpt_typical-subtyp"/>
</dbReference>
<protein>
    <recommendedName>
        <fullName evidence="4">Disease resistance R13L4/SHOC-2-like LRR domain-containing protein</fullName>
    </recommendedName>
</protein>
<proteinExistence type="predicted"/>
<feature type="region of interest" description="Disordered" evidence="3">
    <location>
        <begin position="572"/>
        <end position="596"/>
    </location>
</feature>
<evidence type="ECO:0000256" key="2">
    <source>
        <dbReference type="ARBA" id="ARBA00022737"/>
    </source>
</evidence>
<organism evidence="5 6">
    <name type="scientific">Jimgerdemannia flammicorona</name>
    <dbReference type="NCBI Taxonomy" id="994334"/>
    <lineage>
        <taxon>Eukaryota</taxon>
        <taxon>Fungi</taxon>
        <taxon>Fungi incertae sedis</taxon>
        <taxon>Mucoromycota</taxon>
        <taxon>Mucoromycotina</taxon>
        <taxon>Endogonomycetes</taxon>
        <taxon>Endogonales</taxon>
        <taxon>Endogonaceae</taxon>
        <taxon>Jimgerdemannia</taxon>
    </lineage>
</organism>
<reference evidence="5 6" key="1">
    <citation type="journal article" date="2018" name="New Phytol.">
        <title>Phylogenomics of Endogonaceae and evolution of mycorrhizas within Mucoromycota.</title>
        <authorList>
            <person name="Chang Y."/>
            <person name="Desiro A."/>
            <person name="Na H."/>
            <person name="Sandor L."/>
            <person name="Lipzen A."/>
            <person name="Clum A."/>
            <person name="Barry K."/>
            <person name="Grigoriev I.V."/>
            <person name="Martin F.M."/>
            <person name="Stajich J.E."/>
            <person name="Smith M.E."/>
            <person name="Bonito G."/>
            <person name="Spatafora J.W."/>
        </authorList>
    </citation>
    <scope>NUCLEOTIDE SEQUENCE [LARGE SCALE GENOMIC DNA]</scope>
    <source>
        <strain evidence="5 6">AD002</strain>
    </source>
</reference>
<dbReference type="SMART" id="SM00364">
    <property type="entry name" value="LRR_BAC"/>
    <property type="match status" value="5"/>
</dbReference>
<dbReference type="PANTHER" id="PTHR48051">
    <property type="match status" value="1"/>
</dbReference>
<feature type="domain" description="Disease resistance R13L4/SHOC-2-like LRR" evidence="4">
    <location>
        <begin position="191"/>
        <end position="271"/>
    </location>
</feature>
<dbReference type="InterPro" id="IPR032675">
    <property type="entry name" value="LRR_dom_sf"/>
</dbReference>
<dbReference type="AlphaFoldDB" id="A0A433Q8B9"/>
<feature type="region of interest" description="Disordered" evidence="3">
    <location>
        <begin position="78"/>
        <end position="97"/>
    </location>
</feature>
<gene>
    <name evidence="5" type="ORF">BC938DRAFT_471346</name>
</gene>
<dbReference type="GO" id="GO:0005737">
    <property type="term" value="C:cytoplasm"/>
    <property type="evidence" value="ECO:0007669"/>
    <property type="project" value="TreeGrafter"/>
</dbReference>
<evidence type="ECO:0000259" key="4">
    <source>
        <dbReference type="Pfam" id="PF23598"/>
    </source>
</evidence>
<dbReference type="InterPro" id="IPR050216">
    <property type="entry name" value="LRR_domain-containing"/>
</dbReference>
<feature type="region of interest" description="Disordered" evidence="3">
    <location>
        <begin position="420"/>
        <end position="452"/>
    </location>
</feature>
<dbReference type="SUPFAM" id="SSF52058">
    <property type="entry name" value="L domain-like"/>
    <property type="match status" value="1"/>
</dbReference>
<accession>A0A433Q8B9</accession>
<evidence type="ECO:0000313" key="5">
    <source>
        <dbReference type="EMBL" id="RUS26015.1"/>
    </source>
</evidence>
<comment type="caution">
    <text evidence="5">The sequence shown here is derived from an EMBL/GenBank/DDBJ whole genome shotgun (WGS) entry which is preliminary data.</text>
</comment>
<feature type="compositionally biased region" description="Pro residues" evidence="3">
    <location>
        <begin position="573"/>
        <end position="584"/>
    </location>
</feature>
<dbReference type="Gene3D" id="3.80.10.10">
    <property type="entry name" value="Ribonuclease Inhibitor"/>
    <property type="match status" value="1"/>
</dbReference>
<evidence type="ECO:0000256" key="1">
    <source>
        <dbReference type="ARBA" id="ARBA00022614"/>
    </source>
</evidence>
<keyword evidence="1" id="KW-0433">Leucine-rich repeat</keyword>
<evidence type="ECO:0000313" key="6">
    <source>
        <dbReference type="Proteomes" id="UP000274822"/>
    </source>
</evidence>
<dbReference type="Proteomes" id="UP000274822">
    <property type="component" value="Unassembled WGS sequence"/>
</dbReference>
<dbReference type="InterPro" id="IPR001611">
    <property type="entry name" value="Leu-rich_rpt"/>
</dbReference>
<dbReference type="InterPro" id="IPR055414">
    <property type="entry name" value="LRR_R13L4/SHOC2-like"/>
</dbReference>
<name>A0A433Q8B9_9FUNG</name>
<sequence>MGHTLSKEQAQLALAYAYDEQPYDNTKNSSSTSVGHPTASSHLYNLDNDSSLTAASSVRRPNTLSALSSSLTYHRHATNETPVDTRGHHTTTVASSPTSRAVQEEFLRDLAYVNRTYYPLVFSDRQRDYAHDENDDDTQRQLEDMVNDIIEEDEEFERHVDPRWKRITFGAVTQSHQINLPSGSIVSLSPNIGLLYSVTHLNLSNNRLTTLPRTIGHLKHLTVLDVSQNKLRAIPDTISYLTKLIDLNLTENKLTMLPDAIGSLKKLANLLLTDNQITELPPVIGNMKGLITLDLSGNPLKVLPAELSRLHFLRRLRLDNCPLVEEFVHELVHNPPSLLELCARTIVRQQVPILASTPEDIKDYIASAKICSFCSGPYFQSFVKRGKIVEKPDQFFVPLEYRLCAAHWNDEAERIRLMFAPPPETAPPASSNGKGRRLRNLGVGKTKKPTAAVPEIDQDKCVASFPTPMGSSKSAPASQGHIRRCGSISATVAISSLTKKPSLPTLDFKRASRLPENYIPSTNSSTSLASSTSSSSLASSSLSLSLPLRPASPPPVTQATPADDTTDVAIIPSPAPNTPTPPPITTTTTGFRRWRPSNLKKAMSRSNSGLFHLGEKLRFSSRRRQPKTV</sequence>
<dbReference type="Pfam" id="PF00560">
    <property type="entry name" value="LRR_1"/>
    <property type="match status" value="1"/>
</dbReference>
<dbReference type="EMBL" id="RBNJ01011419">
    <property type="protein sequence ID" value="RUS26015.1"/>
    <property type="molecule type" value="Genomic_DNA"/>
</dbReference>
<dbReference type="SMART" id="SM00369">
    <property type="entry name" value="LRR_TYP"/>
    <property type="match status" value="5"/>
</dbReference>
<dbReference type="PROSITE" id="PS51450">
    <property type="entry name" value="LRR"/>
    <property type="match status" value="1"/>
</dbReference>
<keyword evidence="2" id="KW-0677">Repeat</keyword>
<keyword evidence="6" id="KW-1185">Reference proteome</keyword>
<dbReference type="Pfam" id="PF23598">
    <property type="entry name" value="LRR_14"/>
    <property type="match status" value="1"/>
</dbReference>
<evidence type="ECO:0000256" key="3">
    <source>
        <dbReference type="SAM" id="MobiDB-lite"/>
    </source>
</evidence>